<dbReference type="Pfam" id="PF02931">
    <property type="entry name" value="Neur_chan_LBD"/>
    <property type="match status" value="1"/>
</dbReference>
<name>B5KGU8_HALDH</name>
<dbReference type="InterPro" id="IPR036734">
    <property type="entry name" value="Neur_chan_lig-bd_sf"/>
</dbReference>
<dbReference type="GO" id="GO:0005230">
    <property type="term" value="F:extracellular ligand-gated monoatomic ion channel activity"/>
    <property type="evidence" value="ECO:0007669"/>
    <property type="project" value="InterPro"/>
</dbReference>
<accession>B5KGU8</accession>
<protein>
    <submittedName>
        <fullName evidence="3">Acetylcholine binding protein 1</fullName>
    </submittedName>
</protein>
<sequence>MVYTRAIVGLLALCAVAQCQRFDALNKYIIDKAAGTSIPVSATSKSLNVSIGMTLIQLTSLDSKSGDAELEAWMTFQWTDTRLSWDSATFNDVTITRLPVSKIWNHDVILFNGKTSASETLALVHSDGGILHIPPTTIKTRCDVNNYTTDGTVTCSLKYGSWTYDGSLLNLVSRSTSVDVSSYESGGIAWHLTDHAATREVKHYACCSEPYVDVTFTLTFQVKGQRYSGWSIFS</sequence>
<evidence type="ECO:0000256" key="1">
    <source>
        <dbReference type="SAM" id="SignalP"/>
    </source>
</evidence>
<evidence type="ECO:0000259" key="2">
    <source>
        <dbReference type="Pfam" id="PF02931"/>
    </source>
</evidence>
<keyword evidence="1" id="KW-0732">Signal</keyword>
<feature type="domain" description="Neurotransmitter-gated ion-channel ligand-binding" evidence="2">
    <location>
        <begin position="36"/>
        <end position="221"/>
    </location>
</feature>
<dbReference type="GO" id="GO:0016020">
    <property type="term" value="C:membrane"/>
    <property type="evidence" value="ECO:0007669"/>
    <property type="project" value="InterPro"/>
</dbReference>
<dbReference type="PANTHER" id="PTHR18945">
    <property type="entry name" value="NEUROTRANSMITTER GATED ION CHANNEL"/>
    <property type="match status" value="1"/>
</dbReference>
<dbReference type="Gene3D" id="2.70.170.10">
    <property type="entry name" value="Neurotransmitter-gated ion-channel ligand-binding domain"/>
    <property type="match status" value="1"/>
</dbReference>
<dbReference type="AlphaFoldDB" id="B5KGU8"/>
<dbReference type="SUPFAM" id="SSF63712">
    <property type="entry name" value="Nicotinic receptor ligand binding domain-like"/>
    <property type="match status" value="1"/>
</dbReference>
<organism evidence="3">
    <name type="scientific">Haliotis discus hannai</name>
    <name type="common">Japanese abalone</name>
    <dbReference type="NCBI Taxonomy" id="42344"/>
    <lineage>
        <taxon>Eukaryota</taxon>
        <taxon>Metazoa</taxon>
        <taxon>Spiralia</taxon>
        <taxon>Lophotrochozoa</taxon>
        <taxon>Mollusca</taxon>
        <taxon>Gastropoda</taxon>
        <taxon>Vetigastropoda</taxon>
        <taxon>Lepetellida</taxon>
        <taxon>Haliotoidea</taxon>
        <taxon>Haliotidae</taxon>
        <taxon>Haliotis</taxon>
    </lineage>
</organism>
<dbReference type="InterPro" id="IPR006202">
    <property type="entry name" value="Neur_chan_lig-bd"/>
</dbReference>
<evidence type="ECO:0000313" key="3">
    <source>
        <dbReference type="EMBL" id="ABU51880.1"/>
    </source>
</evidence>
<dbReference type="EMBL" id="EF565223">
    <property type="protein sequence ID" value="ABU51880.1"/>
    <property type="molecule type" value="mRNA"/>
</dbReference>
<proteinExistence type="evidence at transcript level"/>
<reference evidence="3" key="1">
    <citation type="journal article" date="2009" name="Mar. Biotechnol.">
        <title>Identification and comparison of amorphous calcium carbonate-binding protein and acetylcholine-binding protein in the abalone, Haliotis discus hannai.</title>
        <authorList>
            <person name="Huang J."/>
            <person name="Wang H."/>
            <person name="Cui Y."/>
            <person name="Zhang G."/>
            <person name="Zheng G."/>
            <person name="Liu S."/>
            <person name="Xie L."/>
            <person name="Zhang R."/>
        </authorList>
    </citation>
    <scope>NUCLEOTIDE SEQUENCE</scope>
</reference>
<dbReference type="GO" id="GO:0004888">
    <property type="term" value="F:transmembrane signaling receptor activity"/>
    <property type="evidence" value="ECO:0007669"/>
    <property type="project" value="InterPro"/>
</dbReference>
<dbReference type="InterPro" id="IPR006201">
    <property type="entry name" value="Neur_channel"/>
</dbReference>
<feature type="signal peptide" evidence="1">
    <location>
        <begin position="1"/>
        <end position="19"/>
    </location>
</feature>
<feature type="chain" id="PRO_5002836048" evidence="1">
    <location>
        <begin position="20"/>
        <end position="234"/>
    </location>
</feature>